<dbReference type="Pfam" id="PF13720">
    <property type="entry name" value="Acetyltransf_11"/>
    <property type="match status" value="1"/>
</dbReference>
<proteinExistence type="predicted"/>
<dbReference type="Gene3D" id="2.160.10.10">
    <property type="entry name" value="Hexapeptide repeat proteins"/>
    <property type="match status" value="1"/>
</dbReference>
<keyword evidence="2" id="KW-0444">Lipid biosynthesis</keyword>
<evidence type="ECO:0000256" key="1">
    <source>
        <dbReference type="ARBA" id="ARBA00022490"/>
    </source>
</evidence>
<dbReference type="InterPro" id="IPR029098">
    <property type="entry name" value="Acetyltransf_C"/>
</dbReference>
<evidence type="ECO:0000313" key="10">
    <source>
        <dbReference type="Proteomes" id="UP000035268"/>
    </source>
</evidence>
<dbReference type="OrthoDB" id="9807278at2"/>
<dbReference type="STRING" id="1307763.L21SP4_00890"/>
<keyword evidence="3" id="KW-0441">Lipid A biosynthesis</keyword>
<dbReference type="InterPro" id="IPR010137">
    <property type="entry name" value="Lipid_A_LpxA"/>
</dbReference>
<keyword evidence="10" id="KW-1185">Reference proteome</keyword>
<dbReference type="GO" id="GO:0016020">
    <property type="term" value="C:membrane"/>
    <property type="evidence" value="ECO:0007669"/>
    <property type="project" value="GOC"/>
</dbReference>
<dbReference type="InterPro" id="IPR018357">
    <property type="entry name" value="Hexapep_transf_CS"/>
</dbReference>
<dbReference type="PROSITE" id="PS00101">
    <property type="entry name" value="HEXAPEP_TRANSFERASES"/>
    <property type="match status" value="1"/>
</dbReference>
<dbReference type="Proteomes" id="UP000035268">
    <property type="component" value="Chromosome"/>
</dbReference>
<name>A0A0G3ECV6_9BACT</name>
<keyword evidence="7 9" id="KW-0012">Acyltransferase</keyword>
<evidence type="ECO:0000256" key="2">
    <source>
        <dbReference type="ARBA" id="ARBA00022516"/>
    </source>
</evidence>
<reference evidence="10" key="1">
    <citation type="submission" date="2015-02" db="EMBL/GenBank/DDBJ databases">
        <title>Description and complete genome sequence of the first cultured representative of the subdivision 5 of the Verrucomicrobia phylum.</title>
        <authorList>
            <person name="Spring S."/>
            <person name="Bunk B."/>
            <person name="Sproer C."/>
            <person name="Klenk H.-P."/>
        </authorList>
    </citation>
    <scope>NUCLEOTIDE SEQUENCE [LARGE SCALE GENOMIC DNA]</scope>
    <source>
        <strain evidence="10">L21-Fru-AB</strain>
    </source>
</reference>
<evidence type="ECO:0000256" key="7">
    <source>
        <dbReference type="ARBA" id="ARBA00023315"/>
    </source>
</evidence>
<dbReference type="KEGG" id="vbl:L21SP4_00890"/>
<organism evidence="9 10">
    <name type="scientific">Kiritimatiella glycovorans</name>
    <dbReference type="NCBI Taxonomy" id="1307763"/>
    <lineage>
        <taxon>Bacteria</taxon>
        <taxon>Pseudomonadati</taxon>
        <taxon>Kiritimatiellota</taxon>
        <taxon>Kiritimatiellia</taxon>
        <taxon>Kiritimatiellales</taxon>
        <taxon>Kiritimatiellaceae</taxon>
        <taxon>Kiritimatiella</taxon>
    </lineage>
</organism>
<evidence type="ECO:0000259" key="8">
    <source>
        <dbReference type="Pfam" id="PF13720"/>
    </source>
</evidence>
<dbReference type="RefSeq" id="WP_052881512.1">
    <property type="nucleotide sequence ID" value="NZ_CP010904.1"/>
</dbReference>
<dbReference type="PIRSF" id="PIRSF000456">
    <property type="entry name" value="UDP-GlcNAc_acltr"/>
    <property type="match status" value="1"/>
</dbReference>
<keyword evidence="6" id="KW-0443">Lipid metabolism</keyword>
<dbReference type="GO" id="GO:0008780">
    <property type="term" value="F:acyl-[acyl-carrier-protein]-UDP-N-acetylglucosamine O-acyltransferase activity"/>
    <property type="evidence" value="ECO:0007669"/>
    <property type="project" value="UniProtKB-EC"/>
</dbReference>
<dbReference type="Gene3D" id="1.20.1180.10">
    <property type="entry name" value="Udp N-acetylglucosamine O-acyltransferase, C-terminal domain"/>
    <property type="match status" value="1"/>
</dbReference>
<evidence type="ECO:0000313" key="9">
    <source>
        <dbReference type="EMBL" id="AKJ64153.1"/>
    </source>
</evidence>
<feature type="domain" description="UDP N-acetylglucosamine O-acyltransferase C-terminal" evidence="8">
    <location>
        <begin position="175"/>
        <end position="255"/>
    </location>
</feature>
<sequence length="262" mass="28218">MSGIHPSAIVAEEARIGSGVEIGPCAVIGPEAALDEGVRVLAHAVVDGRTEIGPQCVIHPFARVGGQTQDLKFKGGKPGVRVGARTTIREYVTINAATNDNEFTEVGEDCLIMAYNHIAHCCRLGRGVILTNACQVAGHVEIEDYAVVEGMCGIVQFTRIGRMAFVGGMSKVTKDVPPFMLGTGNPFEVRGINRVGMERRGVSEAVRRELKEAFRMLYRSDRSVSRAVEEIRAQGSDGEEIRHLLAFIESSKKGITRNGPGS</sequence>
<evidence type="ECO:0000256" key="6">
    <source>
        <dbReference type="ARBA" id="ARBA00023098"/>
    </source>
</evidence>
<evidence type="ECO:0000256" key="3">
    <source>
        <dbReference type="ARBA" id="ARBA00022556"/>
    </source>
</evidence>
<gene>
    <name evidence="9" type="primary">lpxA_2</name>
    <name evidence="9" type="ORF">L21SP4_00890</name>
</gene>
<reference evidence="9 10" key="2">
    <citation type="journal article" date="2016" name="ISME J.">
        <title>Characterization of the first cultured representative of Verrucomicrobia subdivision 5 indicates the proposal of a novel phylum.</title>
        <authorList>
            <person name="Spring S."/>
            <person name="Bunk B."/>
            <person name="Sproer C."/>
            <person name="Schumann P."/>
            <person name="Rohde M."/>
            <person name="Tindall B.J."/>
            <person name="Klenk H.P."/>
        </authorList>
    </citation>
    <scope>NUCLEOTIDE SEQUENCE [LARGE SCALE GENOMIC DNA]</scope>
    <source>
        <strain evidence="9 10">L21-Fru-AB</strain>
    </source>
</reference>
<evidence type="ECO:0000256" key="5">
    <source>
        <dbReference type="ARBA" id="ARBA00022737"/>
    </source>
</evidence>
<dbReference type="PANTHER" id="PTHR43480:SF1">
    <property type="entry name" value="ACYL-[ACYL-CARRIER-PROTEIN]--UDP-N-ACETYLGLUCOSAMINE O-ACYLTRANSFERASE, MITOCHONDRIAL-RELATED"/>
    <property type="match status" value="1"/>
</dbReference>
<dbReference type="NCBIfam" id="NF003657">
    <property type="entry name" value="PRK05289.1"/>
    <property type="match status" value="1"/>
</dbReference>
<dbReference type="NCBIfam" id="TIGR01852">
    <property type="entry name" value="lipid_A_lpxA"/>
    <property type="match status" value="1"/>
</dbReference>
<keyword evidence="5" id="KW-0677">Repeat</keyword>
<dbReference type="EMBL" id="CP010904">
    <property type="protein sequence ID" value="AKJ64153.1"/>
    <property type="molecule type" value="Genomic_DNA"/>
</dbReference>
<dbReference type="SUPFAM" id="SSF51161">
    <property type="entry name" value="Trimeric LpxA-like enzymes"/>
    <property type="match status" value="1"/>
</dbReference>
<dbReference type="GO" id="GO:0009245">
    <property type="term" value="P:lipid A biosynthetic process"/>
    <property type="evidence" value="ECO:0007669"/>
    <property type="project" value="UniProtKB-KW"/>
</dbReference>
<dbReference type="CDD" id="cd03351">
    <property type="entry name" value="LbH_UDP-GlcNAc_AT"/>
    <property type="match status" value="1"/>
</dbReference>
<keyword evidence="1" id="KW-0963">Cytoplasm</keyword>
<dbReference type="EC" id="2.3.1.129" evidence="9"/>
<dbReference type="InterPro" id="IPR011004">
    <property type="entry name" value="Trimer_LpxA-like_sf"/>
</dbReference>
<keyword evidence="4 9" id="KW-0808">Transferase</keyword>
<dbReference type="PANTHER" id="PTHR43480">
    <property type="entry name" value="ACYL-[ACYL-CARRIER-PROTEIN]--UDP-N-ACETYLGLUCOSAMINE O-ACYLTRANSFERASE"/>
    <property type="match status" value="1"/>
</dbReference>
<dbReference type="AlphaFoldDB" id="A0A0G3ECV6"/>
<dbReference type="InterPro" id="IPR037157">
    <property type="entry name" value="Acetyltransf_C_sf"/>
</dbReference>
<accession>A0A0G3ECV6</accession>
<evidence type="ECO:0000256" key="4">
    <source>
        <dbReference type="ARBA" id="ARBA00022679"/>
    </source>
</evidence>
<protein>
    <submittedName>
        <fullName evidence="9">Acyl-[acyl-carrier-protein]--UDP-N-acetylglucosamine O-acyltransferase</fullName>
        <ecNumber evidence="9">2.3.1.129</ecNumber>
    </submittedName>
</protein>